<dbReference type="AlphaFoldDB" id="A0A8S1XPE2"/>
<dbReference type="SMART" id="SM00698">
    <property type="entry name" value="MORN"/>
    <property type="match status" value="9"/>
</dbReference>
<dbReference type="Proteomes" id="UP000683925">
    <property type="component" value="Unassembled WGS sequence"/>
</dbReference>
<dbReference type="OMA" id="QWINGKI"/>
<dbReference type="InterPro" id="IPR003409">
    <property type="entry name" value="MORN"/>
</dbReference>
<gene>
    <name evidence="2" type="ORF">POCTA_138.1.T1270034</name>
</gene>
<protein>
    <recommendedName>
        <fullName evidence="4">MORN repeat protein</fullName>
    </recommendedName>
</protein>
<dbReference type="PANTHER" id="PTHR43215">
    <property type="entry name" value="RADIAL SPOKE HEAD 1 HOMOLOG"/>
    <property type="match status" value="1"/>
</dbReference>
<evidence type="ECO:0008006" key="4">
    <source>
        <dbReference type="Google" id="ProtNLM"/>
    </source>
</evidence>
<dbReference type="PROSITE" id="PS50096">
    <property type="entry name" value="IQ"/>
    <property type="match status" value="1"/>
</dbReference>
<sequence>MGNCQQCNDSAQNKTQEILTIRSTKSKQKIEKKLDKQESKGLIKIQAYFRGYLIRKKFHSKLSRSTAQKQSSSILDQKSSHNGLIIEKTSQIKKNTIQIQQSLKRLSQKQDDKQESNVKQFCNADITLHINRDIKDDASSFSEISRPPSTPIAISTEMNGLCYIPLQKKDQLLVVNKQQQKCPCIQLQNGCFYEGQWKNGMMHGFGKYILSENSFYIGDLFENKPNGQGTFQHSNGDLFLGTWVDGQVQGKGKYTFSNYTYYDGEWQNDLPNGHGIQTYSGGWTYEGSFIDGFKSGLGKLVYPDGSIYQGRFENDLISGFGTLIFFDGRIYTGEWKNGFKNGKGVFEWPDGRKYDGQYVNDLREGYGVLIWPNSQQYLGFWKAGLQHGNGQIIKSNGNIFKGQWINGKIANKKLGANTPAKVVKLTNH</sequence>
<proteinExistence type="predicted"/>
<keyword evidence="3" id="KW-1185">Reference proteome</keyword>
<reference evidence="2" key="1">
    <citation type="submission" date="2021-01" db="EMBL/GenBank/DDBJ databases">
        <authorList>
            <consortium name="Genoscope - CEA"/>
            <person name="William W."/>
        </authorList>
    </citation>
    <scope>NUCLEOTIDE SEQUENCE</scope>
</reference>
<dbReference type="Pfam" id="PF02493">
    <property type="entry name" value="MORN"/>
    <property type="match status" value="9"/>
</dbReference>
<comment type="caution">
    <text evidence="2">The sequence shown here is derived from an EMBL/GenBank/DDBJ whole genome shotgun (WGS) entry which is preliminary data.</text>
</comment>
<keyword evidence="1" id="KW-0677">Repeat</keyword>
<evidence type="ECO:0000313" key="3">
    <source>
        <dbReference type="Proteomes" id="UP000683925"/>
    </source>
</evidence>
<dbReference type="EMBL" id="CAJJDP010000127">
    <property type="protein sequence ID" value="CAD8202362.1"/>
    <property type="molecule type" value="Genomic_DNA"/>
</dbReference>
<organism evidence="2 3">
    <name type="scientific">Paramecium octaurelia</name>
    <dbReference type="NCBI Taxonomy" id="43137"/>
    <lineage>
        <taxon>Eukaryota</taxon>
        <taxon>Sar</taxon>
        <taxon>Alveolata</taxon>
        <taxon>Ciliophora</taxon>
        <taxon>Intramacronucleata</taxon>
        <taxon>Oligohymenophorea</taxon>
        <taxon>Peniculida</taxon>
        <taxon>Parameciidae</taxon>
        <taxon>Paramecium</taxon>
    </lineage>
</organism>
<name>A0A8S1XPE2_PAROT</name>
<evidence type="ECO:0000313" key="2">
    <source>
        <dbReference type="EMBL" id="CAD8202362.1"/>
    </source>
</evidence>
<dbReference type="SMART" id="SM00015">
    <property type="entry name" value="IQ"/>
    <property type="match status" value="1"/>
</dbReference>
<dbReference type="InterPro" id="IPR000048">
    <property type="entry name" value="IQ_motif_EF-hand-BS"/>
</dbReference>
<accession>A0A8S1XPE2</accession>
<dbReference type="Pfam" id="PF00612">
    <property type="entry name" value="IQ"/>
    <property type="match status" value="1"/>
</dbReference>
<evidence type="ECO:0000256" key="1">
    <source>
        <dbReference type="ARBA" id="ARBA00022737"/>
    </source>
</evidence>
<dbReference type="GO" id="GO:0005829">
    <property type="term" value="C:cytosol"/>
    <property type="evidence" value="ECO:0007669"/>
    <property type="project" value="TreeGrafter"/>
</dbReference>
<dbReference type="OrthoDB" id="284854at2759"/>
<dbReference type="PANTHER" id="PTHR43215:SF14">
    <property type="entry name" value="RADIAL SPOKE HEAD 1 HOMOLOG"/>
    <property type="match status" value="1"/>
</dbReference>